<protein>
    <submittedName>
        <fullName evidence="7">Transmembrane protein 114</fullName>
    </submittedName>
</protein>
<dbReference type="AlphaFoldDB" id="A0A8D2LPF3"/>
<dbReference type="OMA" id="WYENANI"/>
<evidence type="ECO:0000313" key="7">
    <source>
        <dbReference type="Ensembl" id="ENSVKKP00000024792.1"/>
    </source>
</evidence>
<evidence type="ECO:0000256" key="1">
    <source>
        <dbReference type="ARBA" id="ARBA00004141"/>
    </source>
</evidence>
<keyword evidence="8" id="KW-1185">Reference proteome</keyword>
<dbReference type="InterPro" id="IPR039951">
    <property type="entry name" value="TMEM114/TMEM235"/>
</dbReference>
<comment type="subcellular location">
    <subcellularLocation>
        <location evidence="1">Membrane</location>
        <topology evidence="1">Multi-pass membrane protein</topology>
    </subcellularLocation>
</comment>
<proteinExistence type="predicted"/>
<evidence type="ECO:0000256" key="5">
    <source>
        <dbReference type="ARBA" id="ARBA00023180"/>
    </source>
</evidence>
<dbReference type="Ensembl" id="ENSVKKT00000025393.1">
    <property type="protein sequence ID" value="ENSVKKP00000024792.1"/>
    <property type="gene ID" value="ENSVKKG00000016327.1"/>
</dbReference>
<dbReference type="PANTHER" id="PTHR20516:SF2">
    <property type="entry name" value="TRANSMEMBRANE PROTEIN 114"/>
    <property type="match status" value="1"/>
</dbReference>
<organism evidence="7 8">
    <name type="scientific">Varanus komodoensis</name>
    <name type="common">Komodo dragon</name>
    <dbReference type="NCBI Taxonomy" id="61221"/>
    <lineage>
        <taxon>Eukaryota</taxon>
        <taxon>Metazoa</taxon>
        <taxon>Chordata</taxon>
        <taxon>Craniata</taxon>
        <taxon>Vertebrata</taxon>
        <taxon>Euteleostomi</taxon>
        <taxon>Lepidosauria</taxon>
        <taxon>Squamata</taxon>
        <taxon>Bifurcata</taxon>
        <taxon>Unidentata</taxon>
        <taxon>Episquamata</taxon>
        <taxon>Toxicofera</taxon>
        <taxon>Anguimorpha</taxon>
        <taxon>Paleoanguimorpha</taxon>
        <taxon>Varanoidea</taxon>
        <taxon>Varanidae</taxon>
        <taxon>Varanus</taxon>
    </lineage>
</organism>
<evidence type="ECO:0000256" key="6">
    <source>
        <dbReference type="SAM" id="Phobius"/>
    </source>
</evidence>
<reference evidence="7" key="2">
    <citation type="submission" date="2025-09" db="UniProtKB">
        <authorList>
            <consortium name="Ensembl"/>
        </authorList>
    </citation>
    <scope>IDENTIFICATION</scope>
</reference>
<evidence type="ECO:0000256" key="2">
    <source>
        <dbReference type="ARBA" id="ARBA00022692"/>
    </source>
</evidence>
<keyword evidence="5" id="KW-0325">Glycoprotein</keyword>
<dbReference type="Gene3D" id="1.20.140.150">
    <property type="match status" value="1"/>
</dbReference>
<dbReference type="Pfam" id="PF13903">
    <property type="entry name" value="Claudin_2"/>
    <property type="match status" value="1"/>
</dbReference>
<dbReference type="PANTHER" id="PTHR20516">
    <property type="entry name" value="TRANSMEMBRANE PROTEIN 114/235 FAMILY MEMBER"/>
    <property type="match status" value="1"/>
</dbReference>
<keyword evidence="2 6" id="KW-0812">Transmembrane</keyword>
<dbReference type="FunFam" id="1.20.140.150:FF:000021">
    <property type="entry name" value="Transmembrane protein 114"/>
    <property type="match status" value="1"/>
</dbReference>
<reference evidence="7" key="1">
    <citation type="submission" date="2025-08" db="UniProtKB">
        <authorList>
            <consortium name="Ensembl"/>
        </authorList>
    </citation>
    <scope>IDENTIFICATION</scope>
</reference>
<evidence type="ECO:0000256" key="3">
    <source>
        <dbReference type="ARBA" id="ARBA00022989"/>
    </source>
</evidence>
<accession>A0A8D2LPF3</accession>
<dbReference type="GO" id="GO:0016324">
    <property type="term" value="C:apical plasma membrane"/>
    <property type="evidence" value="ECO:0007669"/>
    <property type="project" value="UniProtKB-ARBA"/>
</dbReference>
<feature type="transmembrane region" description="Helical" evidence="6">
    <location>
        <begin position="118"/>
        <end position="146"/>
    </location>
</feature>
<feature type="transmembrane region" description="Helical" evidence="6">
    <location>
        <begin position="90"/>
        <end position="112"/>
    </location>
</feature>
<sequence length="212" mass="23179">MITMNAVFSFAILVGILSFIFLVAAIGTDFWYFTDASKLEKLANRTDSLSSHSGLWRTCQCNTCVPLLNPFKLERQNASMSHQQVLNMHSAFVVLLPLSLTVMILGGVTGFISILAKAYFLLLFTGVLFLFGALVTLAGLSVYIAHSAAAFKEVMSLLRNESLRGILSIRFGWSLAFAWLSLAAEVLPLSLPSTHLSPPPPATRPWGSRQLV</sequence>
<evidence type="ECO:0000256" key="4">
    <source>
        <dbReference type="ARBA" id="ARBA00023136"/>
    </source>
</evidence>
<evidence type="ECO:0000313" key="8">
    <source>
        <dbReference type="Proteomes" id="UP000694545"/>
    </source>
</evidence>
<keyword evidence="3 6" id="KW-1133">Transmembrane helix</keyword>
<name>A0A8D2LPF3_VARKO</name>
<keyword evidence="4 6" id="KW-0472">Membrane</keyword>
<dbReference type="Proteomes" id="UP000694545">
    <property type="component" value="Unplaced"/>
</dbReference>
<dbReference type="InterPro" id="IPR004031">
    <property type="entry name" value="PMP22/EMP/MP20/Claudin"/>
</dbReference>
<feature type="transmembrane region" description="Helical" evidence="6">
    <location>
        <begin position="6"/>
        <end position="32"/>
    </location>
</feature>